<dbReference type="InterPro" id="IPR041489">
    <property type="entry name" value="PDZ_6"/>
</dbReference>
<evidence type="ECO:0000256" key="7">
    <source>
        <dbReference type="ARBA" id="ARBA00022801"/>
    </source>
</evidence>
<keyword evidence="7" id="KW-0378">Hydrolase</keyword>
<feature type="binding site" evidence="10">
    <location>
        <position position="137"/>
    </location>
    <ligand>
        <name>substrate</name>
    </ligand>
</feature>
<dbReference type="FunFam" id="2.40.10.10:FF:000001">
    <property type="entry name" value="Periplasmic serine protease DegS"/>
    <property type="match status" value="1"/>
</dbReference>
<accession>A0A829YEK7</accession>
<evidence type="ECO:0000256" key="10">
    <source>
        <dbReference type="PIRSR" id="PIRSR611782-2"/>
    </source>
</evidence>
<dbReference type="Proteomes" id="UP000445000">
    <property type="component" value="Unassembled WGS sequence"/>
</dbReference>
<feature type="binding site" evidence="10">
    <location>
        <begin position="209"/>
        <end position="211"/>
    </location>
    <ligand>
        <name>substrate</name>
    </ligand>
</feature>
<dbReference type="GO" id="GO:0006508">
    <property type="term" value="P:proteolysis"/>
    <property type="evidence" value="ECO:0007669"/>
    <property type="project" value="UniProtKB-KW"/>
</dbReference>
<dbReference type="PANTHER" id="PTHR22939">
    <property type="entry name" value="SERINE PROTEASE FAMILY S1C HTRA-RELATED"/>
    <property type="match status" value="1"/>
</dbReference>
<protein>
    <submittedName>
        <fullName evidence="13">Serine endoprotease DegQ</fullName>
    </submittedName>
</protein>
<evidence type="ECO:0000256" key="9">
    <source>
        <dbReference type="PIRSR" id="PIRSR611782-1"/>
    </source>
</evidence>
<dbReference type="InterPro" id="IPR011782">
    <property type="entry name" value="Pept_S1C_Do"/>
</dbReference>
<feature type="active site" description="Charge relay system" evidence="9">
    <location>
        <position position="107"/>
    </location>
</feature>
<evidence type="ECO:0000256" key="4">
    <source>
        <dbReference type="ARBA" id="ARBA00022729"/>
    </source>
</evidence>
<dbReference type="Gene3D" id="2.30.42.10">
    <property type="match status" value="2"/>
</dbReference>
<evidence type="ECO:0000256" key="6">
    <source>
        <dbReference type="ARBA" id="ARBA00022764"/>
    </source>
</evidence>
<dbReference type="EMBL" id="BLJN01000003">
    <property type="protein sequence ID" value="GFE81231.1"/>
    <property type="molecule type" value="Genomic_DNA"/>
</dbReference>
<evidence type="ECO:0000256" key="8">
    <source>
        <dbReference type="ARBA" id="ARBA00022825"/>
    </source>
</evidence>
<dbReference type="SMART" id="SM00228">
    <property type="entry name" value="PDZ"/>
    <property type="match status" value="2"/>
</dbReference>
<dbReference type="InterPro" id="IPR001478">
    <property type="entry name" value="PDZ"/>
</dbReference>
<keyword evidence="14" id="KW-1185">Reference proteome</keyword>
<evidence type="ECO:0000313" key="13">
    <source>
        <dbReference type="EMBL" id="GFE81231.1"/>
    </source>
</evidence>
<feature type="domain" description="PDZ" evidence="12">
    <location>
        <begin position="376"/>
        <end position="442"/>
    </location>
</feature>
<keyword evidence="4 11" id="KW-0732">Signal</keyword>
<evidence type="ECO:0000256" key="11">
    <source>
        <dbReference type="SAM" id="SignalP"/>
    </source>
</evidence>
<evidence type="ECO:0000256" key="2">
    <source>
        <dbReference type="ARBA" id="ARBA00010541"/>
    </source>
</evidence>
<dbReference type="NCBIfam" id="TIGR02037">
    <property type="entry name" value="degP_htrA_DO"/>
    <property type="match status" value="1"/>
</dbReference>
<keyword evidence="5" id="KW-0677">Repeat</keyword>
<dbReference type="AlphaFoldDB" id="A0A829YEK7"/>
<feature type="domain" description="PDZ" evidence="12">
    <location>
        <begin position="255"/>
        <end position="347"/>
    </location>
</feature>
<evidence type="ECO:0000259" key="12">
    <source>
        <dbReference type="PROSITE" id="PS50106"/>
    </source>
</evidence>
<keyword evidence="8" id="KW-0720">Serine protease</keyword>
<dbReference type="InterPro" id="IPR001940">
    <property type="entry name" value="Peptidase_S1C"/>
</dbReference>
<gene>
    <name evidence="13" type="ORF">GCM10011487_32310</name>
</gene>
<feature type="chain" id="PRO_5039152722" evidence="11">
    <location>
        <begin position="22"/>
        <end position="450"/>
    </location>
</feature>
<dbReference type="RefSeq" id="WP_161812907.1">
    <property type="nucleotide sequence ID" value="NZ_BLJN01000003.1"/>
</dbReference>
<dbReference type="Pfam" id="PF13180">
    <property type="entry name" value="PDZ_2"/>
    <property type="match status" value="1"/>
</dbReference>
<feature type="signal peptide" evidence="11">
    <location>
        <begin position="1"/>
        <end position="21"/>
    </location>
</feature>
<evidence type="ECO:0000256" key="5">
    <source>
        <dbReference type="ARBA" id="ARBA00022737"/>
    </source>
</evidence>
<dbReference type="PROSITE" id="PS50106">
    <property type="entry name" value="PDZ"/>
    <property type="match status" value="2"/>
</dbReference>
<dbReference type="PRINTS" id="PR00834">
    <property type="entry name" value="PROTEASES2C"/>
</dbReference>
<dbReference type="GO" id="GO:0004252">
    <property type="term" value="F:serine-type endopeptidase activity"/>
    <property type="evidence" value="ECO:0007669"/>
    <property type="project" value="InterPro"/>
</dbReference>
<evidence type="ECO:0000256" key="3">
    <source>
        <dbReference type="ARBA" id="ARBA00022670"/>
    </source>
</evidence>
<dbReference type="InterPro" id="IPR036034">
    <property type="entry name" value="PDZ_sf"/>
</dbReference>
<sequence>MRQVYALLAATALLYNVGAAAQLPEKVGDAPLPSLAPIVKKASPAVVNIATRGTVREQRPRNPLLEDPFFRRFFDAPEMGPRERQFQSAGSGVIVDAKNGYIITNAHVIENADEITVTLLDDRQVKAEIVGRDKASDVAVLKVPAKNLVEMPLADSSKAEVGDFVLAIGNPFALSHTVTSGIISALGRSDNNPESYQDFIQTDAPINPGNSGGALVDLKGQLVGVNTAIFSGSGGNIGIGFAIPSNMVKAVMAQLVQYGEVKRGMLGVQLSNNFTPGIADSLGLENARGALVSQVIEGSPADQAGIKAGDVITSINGRTVANAGELRNTIGLLRIGEKVELGLIREGKPRRVSAVIGERDGADGEGAAEIHPALEGAALTNAANNTGVLVESVADGSPAQQAGLRANDVILAIGRARISSVEQLRQAVNGATAFALTIRRGNSTLVFTIQ</sequence>
<dbReference type="InterPro" id="IPR009003">
    <property type="entry name" value="Peptidase_S1_PA"/>
</dbReference>
<comment type="similarity">
    <text evidence="2">Belongs to the peptidase S1C family.</text>
</comment>
<feature type="active site" description="Charge relay system" evidence="9">
    <location>
        <position position="211"/>
    </location>
</feature>
<proteinExistence type="inferred from homology"/>
<organism evidence="13 14">
    <name type="scientific">Steroidobacter agaridevorans</name>
    <dbReference type="NCBI Taxonomy" id="2695856"/>
    <lineage>
        <taxon>Bacteria</taxon>
        <taxon>Pseudomonadati</taxon>
        <taxon>Pseudomonadota</taxon>
        <taxon>Gammaproteobacteria</taxon>
        <taxon>Steroidobacterales</taxon>
        <taxon>Steroidobacteraceae</taxon>
        <taxon>Steroidobacter</taxon>
    </lineage>
</organism>
<comment type="subcellular location">
    <subcellularLocation>
        <location evidence="1">Periplasm</location>
    </subcellularLocation>
</comment>
<evidence type="ECO:0000256" key="1">
    <source>
        <dbReference type="ARBA" id="ARBA00004418"/>
    </source>
</evidence>
<dbReference type="Gene3D" id="2.40.10.120">
    <property type="match status" value="1"/>
</dbReference>
<dbReference type="SUPFAM" id="SSF50494">
    <property type="entry name" value="Trypsin-like serine proteases"/>
    <property type="match status" value="1"/>
</dbReference>
<keyword evidence="6" id="KW-0574">Periplasm</keyword>
<dbReference type="CDD" id="cd10839">
    <property type="entry name" value="cpPDZ1_DegP-like"/>
    <property type="match status" value="1"/>
</dbReference>
<dbReference type="GO" id="GO:0042597">
    <property type="term" value="C:periplasmic space"/>
    <property type="evidence" value="ECO:0007669"/>
    <property type="project" value="UniProtKB-SubCell"/>
</dbReference>
<evidence type="ECO:0000313" key="14">
    <source>
        <dbReference type="Proteomes" id="UP000445000"/>
    </source>
</evidence>
<dbReference type="Pfam" id="PF13365">
    <property type="entry name" value="Trypsin_2"/>
    <property type="match status" value="1"/>
</dbReference>
<keyword evidence="3 13" id="KW-0645">Protease</keyword>
<name>A0A829YEK7_9GAMM</name>
<dbReference type="Pfam" id="PF17820">
    <property type="entry name" value="PDZ_6"/>
    <property type="match status" value="1"/>
</dbReference>
<feature type="active site" description="Charge relay system" evidence="9">
    <location>
        <position position="137"/>
    </location>
</feature>
<feature type="binding site" evidence="10">
    <location>
        <position position="107"/>
    </location>
    <ligand>
        <name>substrate</name>
    </ligand>
</feature>
<reference evidence="14" key="1">
    <citation type="submission" date="2020-01" db="EMBL/GenBank/DDBJ databases">
        <title>'Steroidobacter agaridevorans' sp. nov., agar-degrading bacteria isolated from rhizosphere soils.</title>
        <authorList>
            <person name="Ikenaga M."/>
            <person name="Kataoka M."/>
            <person name="Murouchi A."/>
            <person name="Katsuragi S."/>
            <person name="Sakai M."/>
        </authorList>
    </citation>
    <scope>NUCLEOTIDE SEQUENCE [LARGE SCALE GENOMIC DNA]</scope>
    <source>
        <strain evidence="14">YU21-B</strain>
    </source>
</reference>
<dbReference type="SUPFAM" id="SSF50156">
    <property type="entry name" value="PDZ domain-like"/>
    <property type="match status" value="2"/>
</dbReference>
<dbReference type="PANTHER" id="PTHR22939:SF129">
    <property type="entry name" value="SERINE PROTEASE HTRA2, MITOCHONDRIAL"/>
    <property type="match status" value="1"/>
</dbReference>
<comment type="caution">
    <text evidence="13">The sequence shown here is derived from an EMBL/GenBank/DDBJ whole genome shotgun (WGS) entry which is preliminary data.</text>
</comment>